<feature type="domain" description="Myb-like" evidence="8">
    <location>
        <begin position="19"/>
        <end position="68"/>
    </location>
</feature>
<dbReference type="Pfam" id="PF00249">
    <property type="entry name" value="Myb_DNA-binding"/>
    <property type="match status" value="2"/>
</dbReference>
<evidence type="ECO:0000256" key="1">
    <source>
        <dbReference type="ARBA" id="ARBA00004123"/>
    </source>
</evidence>
<evidence type="ECO:0000256" key="4">
    <source>
        <dbReference type="ARBA" id="ARBA00023125"/>
    </source>
</evidence>
<feature type="region of interest" description="Disordered" evidence="7">
    <location>
        <begin position="311"/>
        <end position="333"/>
    </location>
</feature>
<feature type="region of interest" description="Disordered" evidence="7">
    <location>
        <begin position="1"/>
        <end position="22"/>
    </location>
</feature>
<dbReference type="PROSITE" id="PS51294">
    <property type="entry name" value="HTH_MYB"/>
    <property type="match status" value="2"/>
</dbReference>
<dbReference type="CDD" id="cd00167">
    <property type="entry name" value="SANT"/>
    <property type="match status" value="2"/>
</dbReference>
<feature type="domain" description="Myb-like" evidence="8">
    <location>
        <begin position="77"/>
        <end position="120"/>
    </location>
</feature>
<organism evidence="10 11">
    <name type="scientific">Zostera marina</name>
    <name type="common">Eelgrass</name>
    <dbReference type="NCBI Taxonomy" id="29655"/>
    <lineage>
        <taxon>Eukaryota</taxon>
        <taxon>Viridiplantae</taxon>
        <taxon>Streptophyta</taxon>
        <taxon>Embryophyta</taxon>
        <taxon>Tracheophyta</taxon>
        <taxon>Spermatophyta</taxon>
        <taxon>Magnoliopsida</taxon>
        <taxon>Liliopsida</taxon>
        <taxon>Zosteraceae</taxon>
        <taxon>Zostera</taxon>
    </lineage>
</organism>
<dbReference type="PANTHER" id="PTHR47996:SF3">
    <property type="entry name" value="TRANSCRIPTION FACTOR DUO1"/>
    <property type="match status" value="1"/>
</dbReference>
<gene>
    <name evidence="10" type="ORF">ZOSMA_38G00960</name>
</gene>
<protein>
    <submittedName>
        <fullName evidence="10">Uncharacterized protein</fullName>
    </submittedName>
</protein>
<feature type="domain" description="HTH myb-type" evidence="9">
    <location>
        <begin position="19"/>
        <end position="72"/>
    </location>
</feature>
<sequence length="333" mass="37299">MSDRRRSRDVGGGGGGGVLKKGPWTLEEDKILKEFVGKYGAREWSSIRSKGFLPRSGKSCRLRWVNKLKPNLKSGCKFSIEEQETVISLQAKFGNKWAKIATFLEGRTDNDVKNFWSTRKKKMARLQKKTSLLAKKKNLAAGRSEMPLVIQKEECTGECSKTNTEEIDRDCTDNSSSDGEDDGGEDEKILITAVETVVQQKPAPVMNSLPALPVKQVEDNYDHNSSIPPFNLPPFPQLYIEQFPVLPENTMDFMLKDDPIFQSTTVDSIYDDLRLFELPAMGLGLLDSHTFGDCDVTQSPENESFLDDFPVDLFEYPEPPTSPPPPPPSPHHS</sequence>
<accession>A0A0K9P6Y3</accession>
<feature type="compositionally biased region" description="Basic and acidic residues" evidence="7">
    <location>
        <begin position="163"/>
        <end position="172"/>
    </location>
</feature>
<dbReference type="OrthoDB" id="2143914at2759"/>
<comment type="subcellular location">
    <subcellularLocation>
        <location evidence="1">Nucleus</location>
    </subcellularLocation>
</comment>
<dbReference type="FunFam" id="1.10.10.60:FF:000060">
    <property type="entry name" value="MYB transcription factor"/>
    <property type="match status" value="1"/>
</dbReference>
<dbReference type="InterPro" id="IPR053106">
    <property type="entry name" value="Plant_Male-Germline_Reg_TFs"/>
</dbReference>
<name>A0A0K9P6Y3_ZOSMR</name>
<evidence type="ECO:0000256" key="5">
    <source>
        <dbReference type="ARBA" id="ARBA00023163"/>
    </source>
</evidence>
<evidence type="ECO:0000313" key="10">
    <source>
        <dbReference type="EMBL" id="KMZ63987.1"/>
    </source>
</evidence>
<keyword evidence="5" id="KW-0804">Transcription</keyword>
<reference evidence="11" key="1">
    <citation type="journal article" date="2016" name="Nature">
        <title>The genome of the seagrass Zostera marina reveals angiosperm adaptation to the sea.</title>
        <authorList>
            <person name="Olsen J.L."/>
            <person name="Rouze P."/>
            <person name="Verhelst B."/>
            <person name="Lin Y.-C."/>
            <person name="Bayer T."/>
            <person name="Collen J."/>
            <person name="Dattolo E."/>
            <person name="De Paoli E."/>
            <person name="Dittami S."/>
            <person name="Maumus F."/>
            <person name="Michel G."/>
            <person name="Kersting A."/>
            <person name="Lauritano C."/>
            <person name="Lohaus R."/>
            <person name="Toepel M."/>
            <person name="Tonon T."/>
            <person name="Vanneste K."/>
            <person name="Amirebrahimi M."/>
            <person name="Brakel J."/>
            <person name="Bostroem C."/>
            <person name="Chovatia M."/>
            <person name="Grimwood J."/>
            <person name="Jenkins J.W."/>
            <person name="Jueterbock A."/>
            <person name="Mraz A."/>
            <person name="Stam W.T."/>
            <person name="Tice H."/>
            <person name="Bornberg-Bauer E."/>
            <person name="Green P.J."/>
            <person name="Pearson G.A."/>
            <person name="Procaccini G."/>
            <person name="Duarte C.M."/>
            <person name="Schmutz J."/>
            <person name="Reusch T.B.H."/>
            <person name="Van de Peer Y."/>
        </authorList>
    </citation>
    <scope>NUCLEOTIDE SEQUENCE [LARGE SCALE GENOMIC DNA]</scope>
    <source>
        <strain evidence="11">cv. Finnish</strain>
    </source>
</reference>
<dbReference type="InterPro" id="IPR017930">
    <property type="entry name" value="Myb_dom"/>
</dbReference>
<dbReference type="Gene3D" id="1.10.10.60">
    <property type="entry name" value="Homeodomain-like"/>
    <property type="match status" value="2"/>
</dbReference>
<dbReference type="SMART" id="SM00717">
    <property type="entry name" value="SANT"/>
    <property type="match status" value="2"/>
</dbReference>
<feature type="domain" description="HTH myb-type" evidence="9">
    <location>
        <begin position="73"/>
        <end position="124"/>
    </location>
</feature>
<feature type="compositionally biased region" description="Pro residues" evidence="7">
    <location>
        <begin position="317"/>
        <end position="333"/>
    </location>
</feature>
<feature type="compositionally biased region" description="Gly residues" evidence="7">
    <location>
        <begin position="10"/>
        <end position="19"/>
    </location>
</feature>
<keyword evidence="2" id="KW-0677">Repeat</keyword>
<dbReference type="InterPro" id="IPR009057">
    <property type="entry name" value="Homeodomain-like_sf"/>
</dbReference>
<evidence type="ECO:0000256" key="3">
    <source>
        <dbReference type="ARBA" id="ARBA00023015"/>
    </source>
</evidence>
<evidence type="ECO:0000256" key="7">
    <source>
        <dbReference type="SAM" id="MobiDB-lite"/>
    </source>
</evidence>
<dbReference type="Proteomes" id="UP000036987">
    <property type="component" value="Unassembled WGS sequence"/>
</dbReference>
<keyword evidence="4" id="KW-0238">DNA-binding</keyword>
<evidence type="ECO:0000259" key="9">
    <source>
        <dbReference type="PROSITE" id="PS51294"/>
    </source>
</evidence>
<evidence type="ECO:0000259" key="8">
    <source>
        <dbReference type="PROSITE" id="PS50090"/>
    </source>
</evidence>
<dbReference type="STRING" id="29655.A0A0K9P6Y3"/>
<keyword evidence="6" id="KW-0539">Nucleus</keyword>
<feature type="region of interest" description="Disordered" evidence="7">
    <location>
        <begin position="163"/>
        <end position="185"/>
    </location>
</feature>
<dbReference type="InterPro" id="IPR001005">
    <property type="entry name" value="SANT/Myb"/>
</dbReference>
<dbReference type="GO" id="GO:0003677">
    <property type="term" value="F:DNA binding"/>
    <property type="evidence" value="ECO:0007669"/>
    <property type="project" value="UniProtKB-KW"/>
</dbReference>
<dbReference type="AlphaFoldDB" id="A0A0K9P6Y3"/>
<evidence type="ECO:0000256" key="6">
    <source>
        <dbReference type="ARBA" id="ARBA00023242"/>
    </source>
</evidence>
<comment type="caution">
    <text evidence="10">The sequence shown here is derived from an EMBL/GenBank/DDBJ whole genome shotgun (WGS) entry which is preliminary data.</text>
</comment>
<evidence type="ECO:0000256" key="2">
    <source>
        <dbReference type="ARBA" id="ARBA00022737"/>
    </source>
</evidence>
<keyword evidence="11" id="KW-1185">Reference proteome</keyword>
<proteinExistence type="predicted"/>
<dbReference type="SUPFAM" id="SSF46689">
    <property type="entry name" value="Homeodomain-like"/>
    <property type="match status" value="1"/>
</dbReference>
<evidence type="ECO:0000313" key="11">
    <source>
        <dbReference type="Proteomes" id="UP000036987"/>
    </source>
</evidence>
<keyword evidence="3" id="KW-0805">Transcription regulation</keyword>
<dbReference type="FunFam" id="1.10.10.60:FF:000351">
    <property type="entry name" value="Transcription factor GAMYB"/>
    <property type="match status" value="1"/>
</dbReference>
<dbReference type="PANTHER" id="PTHR47996">
    <property type="entry name" value="TRANSCRIPTION FACTOR DUO1"/>
    <property type="match status" value="1"/>
</dbReference>
<dbReference type="PROSITE" id="PS50090">
    <property type="entry name" value="MYB_LIKE"/>
    <property type="match status" value="2"/>
</dbReference>
<dbReference type="EMBL" id="LFYR01001193">
    <property type="protein sequence ID" value="KMZ63987.1"/>
    <property type="molecule type" value="Genomic_DNA"/>
</dbReference>
<dbReference type="GO" id="GO:0005634">
    <property type="term" value="C:nucleus"/>
    <property type="evidence" value="ECO:0007669"/>
    <property type="project" value="UniProtKB-SubCell"/>
</dbReference>